<sequence>MSKTSPMLHLLCGKIGSGKSTLATRLGQAPGTVVISEDHWLNALYGTEMATIPDYIRCAEKLRGVMAPHVLALLRAGTSVVLDFPANTLETRHWMRELIARTQAAHELHFLDLPDEICLTRMRARSAAGEHPFEVSEEQFRKITSHFVPPTETEGFHVVRHGAE</sequence>
<dbReference type="PIRSF" id="PIRSF037081">
    <property type="entry name" value="P-loop_All4644_prd"/>
    <property type="match status" value="1"/>
</dbReference>
<accession>A0A1I3NCR6</accession>
<protein>
    <submittedName>
        <fullName evidence="1">Predicted kinase</fullName>
    </submittedName>
</protein>
<dbReference type="InterPro" id="IPR027417">
    <property type="entry name" value="P-loop_NTPase"/>
</dbReference>
<organism evidence="1 2">
    <name type="scientific">Celeribacter neptunius</name>
    <dbReference type="NCBI Taxonomy" id="588602"/>
    <lineage>
        <taxon>Bacteria</taxon>
        <taxon>Pseudomonadati</taxon>
        <taxon>Pseudomonadota</taxon>
        <taxon>Alphaproteobacteria</taxon>
        <taxon>Rhodobacterales</taxon>
        <taxon>Roseobacteraceae</taxon>
        <taxon>Celeribacter</taxon>
    </lineage>
</organism>
<dbReference type="InterPro" id="IPR017101">
    <property type="entry name" value="P-loop_ATP/GTP-bd_All4644_prd"/>
</dbReference>
<dbReference type="Gene3D" id="3.40.50.300">
    <property type="entry name" value="P-loop containing nucleotide triphosphate hydrolases"/>
    <property type="match status" value="1"/>
</dbReference>
<dbReference type="RefSeq" id="WP_177213049.1">
    <property type="nucleotide sequence ID" value="NZ_FORH01000002.1"/>
</dbReference>
<keyword evidence="1" id="KW-0808">Transferase</keyword>
<keyword evidence="2" id="KW-1185">Reference proteome</keyword>
<dbReference type="AlphaFoldDB" id="A0A1I3NCR6"/>
<reference evidence="2" key="1">
    <citation type="submission" date="2016-10" db="EMBL/GenBank/DDBJ databases">
        <authorList>
            <person name="Varghese N."/>
            <person name="Submissions S."/>
        </authorList>
    </citation>
    <scope>NUCLEOTIDE SEQUENCE [LARGE SCALE GENOMIC DNA]</scope>
    <source>
        <strain evidence="2">DSM 26471</strain>
    </source>
</reference>
<proteinExistence type="predicted"/>
<dbReference type="GO" id="GO:0016301">
    <property type="term" value="F:kinase activity"/>
    <property type="evidence" value="ECO:0007669"/>
    <property type="project" value="UniProtKB-KW"/>
</dbReference>
<name>A0A1I3NCR6_9RHOB</name>
<gene>
    <name evidence="1" type="ORF">SAMN04487991_1333</name>
</gene>
<dbReference type="Pfam" id="PF13671">
    <property type="entry name" value="AAA_33"/>
    <property type="match status" value="1"/>
</dbReference>
<dbReference type="SUPFAM" id="SSF52540">
    <property type="entry name" value="P-loop containing nucleoside triphosphate hydrolases"/>
    <property type="match status" value="1"/>
</dbReference>
<evidence type="ECO:0000313" key="2">
    <source>
        <dbReference type="Proteomes" id="UP000199630"/>
    </source>
</evidence>
<keyword evidence="1" id="KW-0418">Kinase</keyword>
<evidence type="ECO:0000313" key="1">
    <source>
        <dbReference type="EMBL" id="SFJ07138.1"/>
    </source>
</evidence>
<dbReference type="Proteomes" id="UP000199630">
    <property type="component" value="Unassembled WGS sequence"/>
</dbReference>
<dbReference type="EMBL" id="FORH01000002">
    <property type="protein sequence ID" value="SFJ07138.1"/>
    <property type="molecule type" value="Genomic_DNA"/>
</dbReference>